<dbReference type="EMBL" id="KZ821728">
    <property type="protein sequence ID" value="PYH78547.1"/>
    <property type="molecule type" value="Genomic_DNA"/>
</dbReference>
<dbReference type="GO" id="GO:0005669">
    <property type="term" value="C:transcription factor TFIID complex"/>
    <property type="evidence" value="ECO:0007669"/>
    <property type="project" value="InterPro"/>
</dbReference>
<dbReference type="PANTHER" id="PTHR10221:SF9">
    <property type="entry name" value="TRANSCRIPTION INITIATION FACTOR TFIID SUBUNIT 6"/>
    <property type="match status" value="1"/>
</dbReference>
<keyword evidence="22" id="KW-1185">Reference proteome</keyword>
<accession>A0A319C366</accession>
<dbReference type="SMART" id="SM00803">
    <property type="entry name" value="TAF"/>
    <property type="match status" value="1"/>
</dbReference>
<dbReference type="InterPro" id="IPR004823">
    <property type="entry name" value="TAF_TATA-bd_Histone-like_dom"/>
</dbReference>
<dbReference type="SUPFAM" id="SSF56276">
    <property type="entry name" value="S-adenosylmethionine decarboxylase"/>
    <property type="match status" value="1"/>
</dbReference>
<dbReference type="OrthoDB" id="1068353at2759"/>
<comment type="similarity">
    <text evidence="4">Belongs to the TAF6 family.</text>
</comment>
<gene>
    <name evidence="21" type="ORF">BO82DRAFT_377177</name>
</gene>
<name>A0A319C366_9EURO</name>
<dbReference type="UniPathway" id="UPA00331">
    <property type="reaction ID" value="UER00451"/>
</dbReference>
<evidence type="ECO:0000256" key="12">
    <source>
        <dbReference type="ARBA" id="ARBA00023145"/>
    </source>
</evidence>
<dbReference type="CDD" id="cd22931">
    <property type="entry name" value="HFD_TAF6"/>
    <property type="match status" value="1"/>
</dbReference>
<dbReference type="InterPro" id="IPR046344">
    <property type="entry name" value="TAF6_C_sf"/>
</dbReference>
<keyword evidence="16" id="KW-0704">Schiff base</keyword>
<dbReference type="GO" id="GO:0051123">
    <property type="term" value="P:RNA polymerase II preinitiation complex assembly"/>
    <property type="evidence" value="ECO:0007669"/>
    <property type="project" value="TreeGrafter"/>
</dbReference>
<organism evidence="21 22">
    <name type="scientific">Aspergillus uvarum CBS 121591</name>
    <dbReference type="NCBI Taxonomy" id="1448315"/>
    <lineage>
        <taxon>Eukaryota</taxon>
        <taxon>Fungi</taxon>
        <taxon>Dikarya</taxon>
        <taxon>Ascomycota</taxon>
        <taxon>Pezizomycotina</taxon>
        <taxon>Eurotiomycetes</taxon>
        <taxon>Eurotiomycetidae</taxon>
        <taxon>Eurotiales</taxon>
        <taxon>Aspergillaceae</taxon>
        <taxon>Aspergillus</taxon>
        <taxon>Aspergillus subgen. Circumdati</taxon>
    </lineage>
</organism>
<proteinExistence type="inferred from homology"/>
<evidence type="ECO:0000259" key="20">
    <source>
        <dbReference type="SMART" id="SM00803"/>
    </source>
</evidence>
<evidence type="ECO:0000256" key="18">
    <source>
        <dbReference type="ARBA" id="ARBA00076308"/>
    </source>
</evidence>
<dbReference type="Proteomes" id="UP000248340">
    <property type="component" value="Unassembled WGS sequence"/>
</dbReference>
<dbReference type="NCBIfam" id="TIGR00535">
    <property type="entry name" value="SAM_DCase"/>
    <property type="match status" value="1"/>
</dbReference>
<dbReference type="GO" id="GO:0006325">
    <property type="term" value="P:chromatin organization"/>
    <property type="evidence" value="ECO:0007669"/>
    <property type="project" value="UniProtKB-ARBA"/>
</dbReference>
<dbReference type="EC" id="4.1.1.50" evidence="6"/>
<dbReference type="Pfam" id="PF01536">
    <property type="entry name" value="SAM_decarbox"/>
    <property type="match status" value="1"/>
</dbReference>
<dbReference type="GO" id="GO:0046695">
    <property type="term" value="C:SLIK (SAGA-like) complex"/>
    <property type="evidence" value="ECO:0007669"/>
    <property type="project" value="InterPro"/>
</dbReference>
<evidence type="ECO:0000256" key="17">
    <source>
        <dbReference type="ARBA" id="ARBA00023317"/>
    </source>
</evidence>
<dbReference type="GO" id="GO:0000124">
    <property type="term" value="C:SAGA complex"/>
    <property type="evidence" value="ECO:0007669"/>
    <property type="project" value="InterPro"/>
</dbReference>
<evidence type="ECO:0000313" key="22">
    <source>
        <dbReference type="Proteomes" id="UP000248340"/>
    </source>
</evidence>
<dbReference type="InterPro" id="IPR009072">
    <property type="entry name" value="Histone-fold"/>
</dbReference>
<evidence type="ECO:0000256" key="10">
    <source>
        <dbReference type="ARBA" id="ARBA00023066"/>
    </source>
</evidence>
<dbReference type="Pfam" id="PF07571">
    <property type="entry name" value="TAF6_C"/>
    <property type="match status" value="1"/>
</dbReference>
<keyword evidence="14" id="KW-0456">Lyase</keyword>
<dbReference type="GO" id="GO:0003713">
    <property type="term" value="F:transcription coactivator activity"/>
    <property type="evidence" value="ECO:0007669"/>
    <property type="project" value="TreeGrafter"/>
</dbReference>
<comment type="pathway">
    <text evidence="3">Amine and polyamine biosynthesis; S-adenosylmethioninamine biosynthesis; S-adenosylmethioninamine from S-adenosyl-L-methionine: step 1/1.</text>
</comment>
<dbReference type="Gene3D" id="3.60.90.10">
    <property type="entry name" value="S-adenosylmethionine decarboxylase"/>
    <property type="match status" value="1"/>
</dbReference>
<dbReference type="Gene3D" id="1.25.40.770">
    <property type="entry name" value="TAF6, C-terminal HEAT repeat domain"/>
    <property type="match status" value="1"/>
</dbReference>
<evidence type="ECO:0000256" key="5">
    <source>
        <dbReference type="ARBA" id="ARBA00008466"/>
    </source>
</evidence>
<protein>
    <recommendedName>
        <fullName evidence="6">adenosylmethionine decarboxylase</fullName>
        <ecNumber evidence="6">4.1.1.50</ecNumber>
    </recommendedName>
    <alternativeName>
        <fullName evidence="18">TBP-associated factor 6</fullName>
    </alternativeName>
    <alternativeName>
        <fullName evidence="19">Transcription initiation factor TFIID subunit 6</fullName>
    </alternativeName>
</protein>
<evidence type="ECO:0000256" key="4">
    <source>
        <dbReference type="ARBA" id="ARBA00007688"/>
    </source>
</evidence>
<evidence type="ECO:0000256" key="15">
    <source>
        <dbReference type="ARBA" id="ARBA00023242"/>
    </source>
</evidence>
<dbReference type="VEuPathDB" id="FungiDB:BO82DRAFT_377177"/>
<dbReference type="SUPFAM" id="SSF47113">
    <property type="entry name" value="Histone-fold"/>
    <property type="match status" value="1"/>
</dbReference>
<evidence type="ECO:0000256" key="3">
    <source>
        <dbReference type="ARBA" id="ARBA00004911"/>
    </source>
</evidence>
<keyword evidence="8" id="KW-0210">Decarboxylase</keyword>
<keyword evidence="10" id="KW-0745">Spermidine biosynthesis</keyword>
<evidence type="ECO:0000256" key="6">
    <source>
        <dbReference type="ARBA" id="ARBA00012357"/>
    </source>
</evidence>
<dbReference type="InterPro" id="IPR011442">
    <property type="entry name" value="TAF6_C"/>
</dbReference>
<dbReference type="CDD" id="cd08050">
    <property type="entry name" value="TAF6C"/>
    <property type="match status" value="1"/>
</dbReference>
<dbReference type="GO" id="GO:0046982">
    <property type="term" value="F:protein heterodimerization activity"/>
    <property type="evidence" value="ECO:0007669"/>
    <property type="project" value="InterPro"/>
</dbReference>
<evidence type="ECO:0000256" key="9">
    <source>
        <dbReference type="ARBA" id="ARBA00023015"/>
    </source>
</evidence>
<dbReference type="InterPro" id="IPR016067">
    <property type="entry name" value="S-AdoMet_deCO2ase_core"/>
</dbReference>
<keyword evidence="11" id="KW-0620">Polyamine biosynthesis</keyword>
<evidence type="ECO:0000256" key="7">
    <source>
        <dbReference type="ARBA" id="ARBA00022691"/>
    </source>
</evidence>
<keyword evidence="13" id="KW-0804">Transcription</keyword>
<dbReference type="InterPro" id="IPR018166">
    <property type="entry name" value="S-AdoMet_deCO2ase_CS"/>
</dbReference>
<evidence type="ECO:0000256" key="2">
    <source>
        <dbReference type="ARBA" id="ARBA00004123"/>
    </source>
</evidence>
<keyword evidence="12" id="KW-0865">Zymogen</keyword>
<dbReference type="PANTHER" id="PTHR10221">
    <property type="entry name" value="TRANSCRIPTION INITIATION FACTOR TFIID SUBUNIT 6"/>
    <property type="match status" value="1"/>
</dbReference>
<dbReference type="GO" id="GO:0008295">
    <property type="term" value="P:spermidine biosynthetic process"/>
    <property type="evidence" value="ECO:0007669"/>
    <property type="project" value="UniProtKB-KW"/>
</dbReference>
<comment type="subcellular location">
    <subcellularLocation>
        <location evidence="2">Nucleus</location>
    </subcellularLocation>
</comment>
<dbReference type="FunFam" id="1.25.40.770:FF:000003">
    <property type="entry name" value="Transcription initiation factor TFIID complex subunit"/>
    <property type="match status" value="1"/>
</dbReference>
<dbReference type="FunFam" id="1.10.20.10:FF:000033">
    <property type="entry name" value="Transcription initiation factor TFIID complex subunit"/>
    <property type="match status" value="1"/>
</dbReference>
<dbReference type="PROSITE" id="PS01336">
    <property type="entry name" value="ADOMETDC"/>
    <property type="match status" value="1"/>
</dbReference>
<evidence type="ECO:0000256" key="8">
    <source>
        <dbReference type="ARBA" id="ARBA00022793"/>
    </source>
</evidence>
<dbReference type="RefSeq" id="XP_025488747.1">
    <property type="nucleotide sequence ID" value="XM_025637565.1"/>
</dbReference>
<dbReference type="AlphaFoldDB" id="A0A319C366"/>
<dbReference type="Pfam" id="PF02969">
    <property type="entry name" value="TAF"/>
    <property type="match status" value="1"/>
</dbReference>
<evidence type="ECO:0000256" key="1">
    <source>
        <dbReference type="ARBA" id="ARBA00001928"/>
    </source>
</evidence>
<keyword evidence="15" id="KW-0539">Nucleus</keyword>
<evidence type="ECO:0000256" key="16">
    <source>
        <dbReference type="ARBA" id="ARBA00023270"/>
    </source>
</evidence>
<sequence length="974" mass="107841">MSVWNPDNIRDVAESVGIVNLNNDVTENLARDVEYRIAQVLEEALKFMRHSRRTLLSTQDIAQALRVLDVEPLYGYESTRPLRFGEASLGPGQPLFYVEDEEVDFEKLINAPLPRVPREISFTAHWLAVEGVQPSIPQNPTAADSRNLELMSKGPNASSTLAAMSGGGNVAVKPLVKHVLSKELQLYFEKVCNAFLDDSSEEYRTSGYASLREDPGLHQLVPYFVQFISEKVTHGLKDIFVLTQVMHMAEALVQNKSLYVDPYIPSLVPPILTCLIARQLGGSAELTEQFALRDLSASLLGLIAKKYSHSSHTLKPRLARSCLKTFLDPSKPFGAHYGAIIGLHAVGGAEAVRVLILPNLPTYGNLLKDGMAEDSPRRPEAERVLMVLMGVLATLREGRTALTNGHGGVVTEDLRERLSGKVGDFLAAKIKDVGEIKSAVEESASLQQYTLSRLLKPVPASPSNYVCPPLPLFLSLYPAIPGSTCFLSLTGPFFCQILSSARPDTLNGIGIFQNGRPEKLLEVWFAPSAQELGSAGPAGLKAVPEEIWKDMLDLVNCQVLSIVSSEDVDAYLLSESSMFVWPHKLILKTCGTTTLLSGLPRILEIATLFGGFPRAAAPSRGISVAAAPYRVFYSRKNFLFPDRQRGPHRSWRDEVRTMDRLFLNGSAYMIGKMNGEHWYLYLTEPNTMLTPPASPKADDEEMTETKILSVPSHAVIPGAEAMDETLEVLMTDLEEENAKQFYLDHATAVAEKRYRNFETDNDDPVDVFSNNSDMDDVSSSDGSRILPPELTTEGHALGTVVSESCGLSDVYPKSTFPESRIDAYLFTPCGFSANGVIPSPDQTTGTHYFTVHVTPEPQCSYASFETNVPHSQNGQTTAGIIQQVVNIFKPGRFTVTLFEAKPELPVVEGEWDSIKEAKYFERQLLRRTSKMEHVEGYRRVDRIVHDLDGYDLVFRYYERLDWKGGAPRLGEERV</sequence>
<evidence type="ECO:0000256" key="19">
    <source>
        <dbReference type="ARBA" id="ARBA00093655"/>
    </source>
</evidence>
<dbReference type="InterPro" id="IPR048283">
    <property type="entry name" value="AdoMetDC-like"/>
</dbReference>
<evidence type="ECO:0000256" key="11">
    <source>
        <dbReference type="ARBA" id="ARBA00023115"/>
    </source>
</evidence>
<keyword evidence="9" id="KW-0805">Transcription regulation</keyword>
<reference evidence="21 22" key="1">
    <citation type="submission" date="2016-12" db="EMBL/GenBank/DDBJ databases">
        <title>The genomes of Aspergillus section Nigri reveals drivers in fungal speciation.</title>
        <authorList>
            <consortium name="DOE Joint Genome Institute"/>
            <person name="Vesth T.C."/>
            <person name="Nybo J."/>
            <person name="Theobald S."/>
            <person name="Brandl J."/>
            <person name="Frisvad J.C."/>
            <person name="Nielsen K.F."/>
            <person name="Lyhne E.K."/>
            <person name="Kogle M.E."/>
            <person name="Kuo A."/>
            <person name="Riley R."/>
            <person name="Clum A."/>
            <person name="Nolan M."/>
            <person name="Lipzen A."/>
            <person name="Salamov A."/>
            <person name="Henrissat B."/>
            <person name="Wiebenga A."/>
            <person name="De Vries R.P."/>
            <person name="Grigoriev I.V."/>
            <person name="Mortensen U.H."/>
            <person name="Andersen M.R."/>
            <person name="Baker S.E."/>
        </authorList>
    </citation>
    <scope>NUCLEOTIDE SEQUENCE [LARGE SCALE GENOMIC DNA]</scope>
    <source>
        <strain evidence="21 22">CBS 121591</strain>
    </source>
</reference>
<feature type="domain" description="TATA box binding protein associated factor (TAF) histone-like fold" evidence="20">
    <location>
        <begin position="3"/>
        <end position="66"/>
    </location>
</feature>
<evidence type="ECO:0000256" key="14">
    <source>
        <dbReference type="ARBA" id="ARBA00023239"/>
    </source>
</evidence>
<dbReference type="STRING" id="1448315.A0A319C366"/>
<dbReference type="InterPro" id="IPR001985">
    <property type="entry name" value="S-AdoMet_decarboxylase_euk"/>
</dbReference>
<dbReference type="GO" id="GO:0004014">
    <property type="term" value="F:adenosylmethionine decarboxylase activity"/>
    <property type="evidence" value="ECO:0007669"/>
    <property type="project" value="UniProtKB-EC"/>
</dbReference>
<dbReference type="GeneID" id="37140307"/>
<dbReference type="InterPro" id="IPR037796">
    <property type="entry name" value="TAF6"/>
</dbReference>
<comment type="similarity">
    <text evidence="5">Belongs to the eukaryotic AdoMetDC family.</text>
</comment>
<dbReference type="GO" id="GO:0016251">
    <property type="term" value="F:RNA polymerase II general transcription initiation factor activity"/>
    <property type="evidence" value="ECO:0007669"/>
    <property type="project" value="InterPro"/>
</dbReference>
<dbReference type="GO" id="GO:0006597">
    <property type="term" value="P:spermine biosynthetic process"/>
    <property type="evidence" value="ECO:0007669"/>
    <property type="project" value="InterPro"/>
</dbReference>
<keyword evidence="17" id="KW-0670">Pyruvate</keyword>
<comment type="cofactor">
    <cofactor evidence="1">
        <name>pyruvate</name>
        <dbReference type="ChEBI" id="CHEBI:15361"/>
    </cofactor>
</comment>
<dbReference type="Gene3D" id="1.10.20.10">
    <property type="entry name" value="Histone, subunit A"/>
    <property type="match status" value="1"/>
</dbReference>
<evidence type="ECO:0000256" key="13">
    <source>
        <dbReference type="ARBA" id="ARBA00023163"/>
    </source>
</evidence>
<evidence type="ECO:0000313" key="21">
    <source>
        <dbReference type="EMBL" id="PYH78547.1"/>
    </source>
</evidence>
<keyword evidence="7" id="KW-0949">S-adenosyl-L-methionine</keyword>